<reference evidence="1" key="1">
    <citation type="submission" date="2018-02" db="EMBL/GenBank/DDBJ databases">
        <title>Rhizophora mucronata_Transcriptome.</title>
        <authorList>
            <person name="Meera S.P."/>
            <person name="Sreeshan A."/>
            <person name="Augustine A."/>
        </authorList>
    </citation>
    <scope>NUCLEOTIDE SEQUENCE</scope>
    <source>
        <tissue evidence="1">Leaf</tissue>
    </source>
</reference>
<proteinExistence type="predicted"/>
<name>A0A2P2N3C5_RHIMU</name>
<sequence length="23" mass="2513">MACETTNHRLHLCSTSLAVIQAI</sequence>
<accession>A0A2P2N3C5</accession>
<organism evidence="1">
    <name type="scientific">Rhizophora mucronata</name>
    <name type="common">Asiatic mangrove</name>
    <dbReference type="NCBI Taxonomy" id="61149"/>
    <lineage>
        <taxon>Eukaryota</taxon>
        <taxon>Viridiplantae</taxon>
        <taxon>Streptophyta</taxon>
        <taxon>Embryophyta</taxon>
        <taxon>Tracheophyta</taxon>
        <taxon>Spermatophyta</taxon>
        <taxon>Magnoliopsida</taxon>
        <taxon>eudicotyledons</taxon>
        <taxon>Gunneridae</taxon>
        <taxon>Pentapetalae</taxon>
        <taxon>rosids</taxon>
        <taxon>fabids</taxon>
        <taxon>Malpighiales</taxon>
        <taxon>Rhizophoraceae</taxon>
        <taxon>Rhizophora</taxon>
    </lineage>
</organism>
<protein>
    <submittedName>
        <fullName evidence="1">Uncharacterized protein</fullName>
    </submittedName>
</protein>
<dbReference type="AlphaFoldDB" id="A0A2P2N3C5"/>
<evidence type="ECO:0000313" key="1">
    <source>
        <dbReference type="EMBL" id="MBX36972.1"/>
    </source>
</evidence>
<dbReference type="EMBL" id="GGEC01056488">
    <property type="protein sequence ID" value="MBX36972.1"/>
    <property type="molecule type" value="Transcribed_RNA"/>
</dbReference>